<dbReference type="AlphaFoldDB" id="A0A9J6DM34"/>
<proteinExistence type="predicted"/>
<sequence>MAIKPWLTASWVDHSKTWMTGSQLINTFSYYWIAAPRIITTGCYNMQQYEVEISYDMIMGCRCLDCGVAHCSLGSSWRKPDPFRCLSARYSQVTLAHVRRLTADRARNAQWRTRISTAVAQNKRPEAQRELQRESVLLVVPPAVPPLSTPSPRSGGGGRVPLSPVFKARPKEEGRPQHNTLARRKVLPAWTWNHYAPRQLPRRGRVKDADLDRRPRIAT</sequence>
<accession>A0A9J6DM34</accession>
<evidence type="ECO:0000313" key="2">
    <source>
        <dbReference type="EMBL" id="KAH8023269.1"/>
    </source>
</evidence>
<dbReference type="EMBL" id="JABSTU010000008">
    <property type="protein sequence ID" value="KAH8023269.1"/>
    <property type="molecule type" value="Genomic_DNA"/>
</dbReference>
<dbReference type="Proteomes" id="UP000821866">
    <property type="component" value="Chromosome 6"/>
</dbReference>
<protein>
    <submittedName>
        <fullName evidence="2">Uncharacterized protein</fullName>
    </submittedName>
</protein>
<gene>
    <name evidence="2" type="ORF">HPB51_011712</name>
</gene>
<reference evidence="2" key="2">
    <citation type="submission" date="2021-09" db="EMBL/GenBank/DDBJ databases">
        <authorList>
            <person name="Jia N."/>
            <person name="Wang J."/>
            <person name="Shi W."/>
            <person name="Du L."/>
            <person name="Sun Y."/>
            <person name="Zhan W."/>
            <person name="Jiang J."/>
            <person name="Wang Q."/>
            <person name="Zhang B."/>
            <person name="Ji P."/>
            <person name="Sakyi L.B."/>
            <person name="Cui X."/>
            <person name="Yuan T."/>
            <person name="Jiang B."/>
            <person name="Yang W."/>
            <person name="Lam T.T.-Y."/>
            <person name="Chang Q."/>
            <person name="Ding S."/>
            <person name="Wang X."/>
            <person name="Zhu J."/>
            <person name="Ruan X."/>
            <person name="Zhao L."/>
            <person name="Wei J."/>
            <person name="Que T."/>
            <person name="Du C."/>
            <person name="Cheng J."/>
            <person name="Dai P."/>
            <person name="Han X."/>
            <person name="Huang E."/>
            <person name="Gao Y."/>
            <person name="Liu J."/>
            <person name="Shao H."/>
            <person name="Ye R."/>
            <person name="Li L."/>
            <person name="Wei W."/>
            <person name="Wang X."/>
            <person name="Wang C."/>
            <person name="Huo Q."/>
            <person name="Li W."/>
            <person name="Guo W."/>
            <person name="Chen H."/>
            <person name="Chen S."/>
            <person name="Zhou L."/>
            <person name="Zhou L."/>
            <person name="Ni X."/>
            <person name="Tian J."/>
            <person name="Zhou Y."/>
            <person name="Sheng Y."/>
            <person name="Liu T."/>
            <person name="Pan Y."/>
            <person name="Xia L."/>
            <person name="Li J."/>
            <person name="Zhao F."/>
            <person name="Cao W."/>
        </authorList>
    </citation>
    <scope>NUCLEOTIDE SEQUENCE</scope>
    <source>
        <strain evidence="2">Rmic-2018</strain>
        <tissue evidence="2">Larvae</tissue>
    </source>
</reference>
<reference evidence="2" key="1">
    <citation type="journal article" date="2020" name="Cell">
        <title>Large-Scale Comparative Analyses of Tick Genomes Elucidate Their Genetic Diversity and Vector Capacities.</title>
        <authorList>
            <consortium name="Tick Genome and Microbiome Consortium (TIGMIC)"/>
            <person name="Jia N."/>
            <person name="Wang J."/>
            <person name="Shi W."/>
            <person name="Du L."/>
            <person name="Sun Y."/>
            <person name="Zhan W."/>
            <person name="Jiang J.F."/>
            <person name="Wang Q."/>
            <person name="Zhang B."/>
            <person name="Ji P."/>
            <person name="Bell-Sakyi L."/>
            <person name="Cui X.M."/>
            <person name="Yuan T.T."/>
            <person name="Jiang B.G."/>
            <person name="Yang W.F."/>
            <person name="Lam T.T."/>
            <person name="Chang Q.C."/>
            <person name="Ding S.J."/>
            <person name="Wang X.J."/>
            <person name="Zhu J.G."/>
            <person name="Ruan X.D."/>
            <person name="Zhao L."/>
            <person name="Wei J.T."/>
            <person name="Ye R.Z."/>
            <person name="Que T.C."/>
            <person name="Du C.H."/>
            <person name="Zhou Y.H."/>
            <person name="Cheng J.X."/>
            <person name="Dai P.F."/>
            <person name="Guo W.B."/>
            <person name="Han X.H."/>
            <person name="Huang E.J."/>
            <person name="Li L.F."/>
            <person name="Wei W."/>
            <person name="Gao Y.C."/>
            <person name="Liu J.Z."/>
            <person name="Shao H.Z."/>
            <person name="Wang X."/>
            <person name="Wang C.C."/>
            <person name="Yang T.C."/>
            <person name="Huo Q.B."/>
            <person name="Li W."/>
            <person name="Chen H.Y."/>
            <person name="Chen S.E."/>
            <person name="Zhou L.G."/>
            <person name="Ni X.B."/>
            <person name="Tian J.H."/>
            <person name="Sheng Y."/>
            <person name="Liu T."/>
            <person name="Pan Y.S."/>
            <person name="Xia L.Y."/>
            <person name="Li J."/>
            <person name="Zhao F."/>
            <person name="Cao W.C."/>
        </authorList>
    </citation>
    <scope>NUCLEOTIDE SEQUENCE</scope>
    <source>
        <strain evidence="2">Rmic-2018</strain>
    </source>
</reference>
<name>A0A9J6DM34_RHIMP</name>
<feature type="region of interest" description="Disordered" evidence="1">
    <location>
        <begin position="142"/>
        <end position="181"/>
    </location>
</feature>
<comment type="caution">
    <text evidence="2">The sequence shown here is derived from an EMBL/GenBank/DDBJ whole genome shotgun (WGS) entry which is preliminary data.</text>
</comment>
<evidence type="ECO:0000256" key="1">
    <source>
        <dbReference type="SAM" id="MobiDB-lite"/>
    </source>
</evidence>
<keyword evidence="3" id="KW-1185">Reference proteome</keyword>
<organism evidence="2 3">
    <name type="scientific">Rhipicephalus microplus</name>
    <name type="common">Cattle tick</name>
    <name type="synonym">Boophilus microplus</name>
    <dbReference type="NCBI Taxonomy" id="6941"/>
    <lineage>
        <taxon>Eukaryota</taxon>
        <taxon>Metazoa</taxon>
        <taxon>Ecdysozoa</taxon>
        <taxon>Arthropoda</taxon>
        <taxon>Chelicerata</taxon>
        <taxon>Arachnida</taxon>
        <taxon>Acari</taxon>
        <taxon>Parasitiformes</taxon>
        <taxon>Ixodida</taxon>
        <taxon>Ixodoidea</taxon>
        <taxon>Ixodidae</taxon>
        <taxon>Rhipicephalinae</taxon>
        <taxon>Rhipicephalus</taxon>
        <taxon>Boophilus</taxon>
    </lineage>
</organism>
<evidence type="ECO:0000313" key="3">
    <source>
        <dbReference type="Proteomes" id="UP000821866"/>
    </source>
</evidence>